<accession>A0A9X4QMA1</accession>
<dbReference type="Gene3D" id="3.20.20.100">
    <property type="entry name" value="NADP-dependent oxidoreductase domain"/>
    <property type="match status" value="1"/>
</dbReference>
<dbReference type="RefSeq" id="WP_277565385.1">
    <property type="nucleotide sequence ID" value="NZ_JAPDHZ010000003.1"/>
</dbReference>
<keyword evidence="4" id="KW-1185">Reference proteome</keyword>
<dbReference type="SUPFAM" id="SSF51430">
    <property type="entry name" value="NAD(P)-linked oxidoreductase"/>
    <property type="match status" value="1"/>
</dbReference>
<evidence type="ECO:0000256" key="1">
    <source>
        <dbReference type="ARBA" id="ARBA00023002"/>
    </source>
</evidence>
<dbReference type="GO" id="GO:0005829">
    <property type="term" value="C:cytosol"/>
    <property type="evidence" value="ECO:0007669"/>
    <property type="project" value="TreeGrafter"/>
</dbReference>
<dbReference type="CDD" id="cd19082">
    <property type="entry name" value="AKR_AKR10A1_2"/>
    <property type="match status" value="1"/>
</dbReference>
<dbReference type="Proteomes" id="UP001153387">
    <property type="component" value="Unassembled WGS sequence"/>
</dbReference>
<gene>
    <name evidence="3" type="ORF">OMP38_11990</name>
</gene>
<dbReference type="InterPro" id="IPR023210">
    <property type="entry name" value="NADP_OxRdtase_dom"/>
</dbReference>
<evidence type="ECO:0000259" key="2">
    <source>
        <dbReference type="Pfam" id="PF00248"/>
    </source>
</evidence>
<dbReference type="InterPro" id="IPR050523">
    <property type="entry name" value="AKR_Detox_Biosynth"/>
</dbReference>
<dbReference type="InterPro" id="IPR036812">
    <property type="entry name" value="NAD(P)_OxRdtase_dom_sf"/>
</dbReference>
<proteinExistence type="predicted"/>
<comment type="caution">
    <text evidence="3">The sequence shown here is derived from an EMBL/GenBank/DDBJ whole genome shotgun (WGS) entry which is preliminary data.</text>
</comment>
<protein>
    <submittedName>
        <fullName evidence="3">Aldo/keto reductase</fullName>
    </submittedName>
</protein>
<feature type="domain" description="NADP-dependent oxidoreductase" evidence="2">
    <location>
        <begin position="18"/>
        <end position="321"/>
    </location>
</feature>
<dbReference type="EMBL" id="JAPDHZ010000003">
    <property type="protein sequence ID" value="MDG0791508.1"/>
    <property type="molecule type" value="Genomic_DNA"/>
</dbReference>
<dbReference type="PANTHER" id="PTHR43364">
    <property type="entry name" value="NADH-SPECIFIC METHYLGLYOXAL REDUCTASE-RELATED"/>
    <property type="match status" value="1"/>
</dbReference>
<evidence type="ECO:0000313" key="4">
    <source>
        <dbReference type="Proteomes" id="UP001153387"/>
    </source>
</evidence>
<sequence length="327" mass="35650">MSMRKRPIIGIDQPCSVIVMGGVPLGTRLDERQSMRLLDLYADAGGNMVDTAEVYGSWVPGKANASELVIGKWMKSRGNRSRMIVTTKGGHPDLGAMNVSRLQAADIRADAEGSLRRLQVDAIDLYWLHRDDRSIPVAELLGSLGRLVEEGIIRSFGCSNWETDRIAEANRLSAEQGLPPLAANQAWWSLASLDKAHIEDQTVVVLDEAMYRYHAETSLPLFAYSSLAKGLFAKMETAARAGTAYEAPPLYSLPANKRRFEQARLIASDRGVSISQVALSYIVSRRLPAFAVVGATDESQLADSLGAGDLTLREEELALLDNGQFSG</sequence>
<dbReference type="GO" id="GO:0016491">
    <property type="term" value="F:oxidoreductase activity"/>
    <property type="evidence" value="ECO:0007669"/>
    <property type="project" value="UniProtKB-KW"/>
</dbReference>
<dbReference type="PANTHER" id="PTHR43364:SF4">
    <property type="entry name" value="NAD(P)-LINKED OXIDOREDUCTASE SUPERFAMILY PROTEIN"/>
    <property type="match status" value="1"/>
</dbReference>
<reference evidence="3 4" key="1">
    <citation type="submission" date="2022-10" db="EMBL/GenBank/DDBJ databases">
        <title>Comparative genomic analysis of Cohnella hashimotonis sp. nov., isolated from the International Space Station.</title>
        <authorList>
            <person name="Simpson A."/>
            <person name="Venkateswaran K."/>
        </authorList>
    </citation>
    <scope>NUCLEOTIDE SEQUENCE [LARGE SCALE GENOMIC DNA]</scope>
    <source>
        <strain evidence="3 4">DSM 18997</strain>
    </source>
</reference>
<evidence type="ECO:0000313" key="3">
    <source>
        <dbReference type="EMBL" id="MDG0791508.1"/>
    </source>
</evidence>
<dbReference type="Pfam" id="PF00248">
    <property type="entry name" value="Aldo_ket_red"/>
    <property type="match status" value="1"/>
</dbReference>
<name>A0A9X4QMA1_9BACL</name>
<keyword evidence="1" id="KW-0560">Oxidoreductase</keyword>
<organism evidence="3 4">
    <name type="scientific">Cohnella ginsengisoli</name>
    <dbReference type="NCBI Taxonomy" id="425004"/>
    <lineage>
        <taxon>Bacteria</taxon>
        <taxon>Bacillati</taxon>
        <taxon>Bacillota</taxon>
        <taxon>Bacilli</taxon>
        <taxon>Bacillales</taxon>
        <taxon>Paenibacillaceae</taxon>
        <taxon>Cohnella</taxon>
    </lineage>
</organism>
<dbReference type="AlphaFoldDB" id="A0A9X4QMA1"/>